<accession>A0ABU3P9C3</accession>
<evidence type="ECO:0000313" key="2">
    <source>
        <dbReference type="EMBL" id="MDT8998820.1"/>
    </source>
</evidence>
<dbReference type="Proteomes" id="UP001246372">
    <property type="component" value="Unassembled WGS sequence"/>
</dbReference>
<sequence>MSSSQPTVSIGVPTYNRPDGVLRTLKQLAAQNYQNLEIVVSNNCSTNEIVRPLLDECARRDPRIKVTHQSENIGLVNNFKYVLEKSTSDFFMWAADDDEWDPDFVKVCVETHLQHKVGTVMTGFYRDFRAHNHKGVANLPLMTGDDRFADVMGFFNTMPHSMFYGLHRRSTVLWFADPSNTTGDDEYLLLRQMLLNGIRTVPDQLLYTAGVDDVKYKIKLPPEAADRYVFQCRRLMQFATLLLEANQINDAQRLLIMQRMIVNRLHFVLDFEAEMREPSQYDLTKVLYHFFSQLRLPNINLYTKAMFEINQAQDAAAQAAAQAAAAAAASTQAPT</sequence>
<proteinExistence type="predicted"/>
<dbReference type="PANTHER" id="PTHR22916">
    <property type="entry name" value="GLYCOSYLTRANSFERASE"/>
    <property type="match status" value="1"/>
</dbReference>
<dbReference type="EMBL" id="JAVXZY010000002">
    <property type="protein sequence ID" value="MDT8998820.1"/>
    <property type="molecule type" value="Genomic_DNA"/>
</dbReference>
<name>A0ABU3P9C3_9BURK</name>
<keyword evidence="3" id="KW-1185">Reference proteome</keyword>
<evidence type="ECO:0000313" key="3">
    <source>
        <dbReference type="Proteomes" id="UP001246372"/>
    </source>
</evidence>
<protein>
    <submittedName>
        <fullName evidence="2">Glycosyltransferase family 2 protein</fullName>
        <ecNumber evidence="2">2.4.-.-</ecNumber>
    </submittedName>
</protein>
<dbReference type="Gene3D" id="3.90.550.10">
    <property type="entry name" value="Spore Coat Polysaccharide Biosynthesis Protein SpsA, Chain A"/>
    <property type="match status" value="1"/>
</dbReference>
<reference evidence="2" key="1">
    <citation type="submission" date="2023-09" db="EMBL/GenBank/DDBJ databases">
        <title>Paucibacter sp. APW11 Genome sequencing and assembly.</title>
        <authorList>
            <person name="Kim I."/>
        </authorList>
    </citation>
    <scope>NUCLEOTIDE SEQUENCE</scope>
    <source>
        <strain evidence="2">APW11</strain>
    </source>
</reference>
<gene>
    <name evidence="2" type="ORF">RQP53_06025</name>
</gene>
<dbReference type="InterPro" id="IPR001173">
    <property type="entry name" value="Glyco_trans_2-like"/>
</dbReference>
<comment type="caution">
    <text evidence="2">The sequence shown here is derived from an EMBL/GenBank/DDBJ whole genome shotgun (WGS) entry which is preliminary data.</text>
</comment>
<dbReference type="InterPro" id="IPR029044">
    <property type="entry name" value="Nucleotide-diphossugar_trans"/>
</dbReference>
<dbReference type="RefSeq" id="WP_315649324.1">
    <property type="nucleotide sequence ID" value="NZ_JAVXZY010000002.1"/>
</dbReference>
<dbReference type="GO" id="GO:0016757">
    <property type="term" value="F:glycosyltransferase activity"/>
    <property type="evidence" value="ECO:0007669"/>
    <property type="project" value="UniProtKB-KW"/>
</dbReference>
<organism evidence="2 3">
    <name type="scientific">Roseateles aquae</name>
    <dbReference type="NCBI Taxonomy" id="3077235"/>
    <lineage>
        <taxon>Bacteria</taxon>
        <taxon>Pseudomonadati</taxon>
        <taxon>Pseudomonadota</taxon>
        <taxon>Betaproteobacteria</taxon>
        <taxon>Burkholderiales</taxon>
        <taxon>Sphaerotilaceae</taxon>
        <taxon>Roseateles</taxon>
    </lineage>
</organism>
<dbReference type="CDD" id="cd00761">
    <property type="entry name" value="Glyco_tranf_GTA_type"/>
    <property type="match status" value="1"/>
</dbReference>
<keyword evidence="2" id="KW-0328">Glycosyltransferase</keyword>
<feature type="domain" description="Glycosyltransferase 2-like" evidence="1">
    <location>
        <begin position="9"/>
        <end position="139"/>
    </location>
</feature>
<dbReference type="PANTHER" id="PTHR22916:SF3">
    <property type="entry name" value="UDP-GLCNAC:BETAGAL BETA-1,3-N-ACETYLGLUCOSAMINYLTRANSFERASE-LIKE PROTEIN 1"/>
    <property type="match status" value="1"/>
</dbReference>
<dbReference type="EC" id="2.4.-.-" evidence="2"/>
<dbReference type="SUPFAM" id="SSF53448">
    <property type="entry name" value="Nucleotide-diphospho-sugar transferases"/>
    <property type="match status" value="1"/>
</dbReference>
<keyword evidence="2" id="KW-0808">Transferase</keyword>
<dbReference type="Pfam" id="PF00535">
    <property type="entry name" value="Glycos_transf_2"/>
    <property type="match status" value="1"/>
</dbReference>
<evidence type="ECO:0000259" key="1">
    <source>
        <dbReference type="Pfam" id="PF00535"/>
    </source>
</evidence>